<dbReference type="RefSeq" id="WP_067644741.1">
    <property type="nucleotide sequence ID" value="NZ_KQ961024.1"/>
</dbReference>
<evidence type="ECO:0000256" key="5">
    <source>
        <dbReference type="ARBA" id="ARBA00022989"/>
    </source>
</evidence>
<dbReference type="InterPro" id="IPR051907">
    <property type="entry name" value="DoxX-like_oxidoreductase"/>
</dbReference>
<keyword evidence="9" id="KW-1185">Reference proteome</keyword>
<evidence type="ECO:0000256" key="4">
    <source>
        <dbReference type="ARBA" id="ARBA00022692"/>
    </source>
</evidence>
<evidence type="ECO:0000256" key="1">
    <source>
        <dbReference type="ARBA" id="ARBA00004651"/>
    </source>
</evidence>
<evidence type="ECO:0000313" key="9">
    <source>
        <dbReference type="Proteomes" id="UP000070498"/>
    </source>
</evidence>
<dbReference type="AlphaFoldDB" id="A0A135P345"/>
<feature type="transmembrane region" description="Helical" evidence="7">
    <location>
        <begin position="103"/>
        <end position="124"/>
    </location>
</feature>
<sequence>MAFFEKLSRYQPYGLAALRIIAALLFIEHGTQKLFGFPASQMEGSLPTMLLIAGLLELVGGLLILVGLFTRPVAFLLSGLMAVAYFTAHAPKSFFPVLNGGDAAILFCFIFLYLVVAGPGAFSADGQRR</sequence>
<name>A0A135P345_9HYPH</name>
<keyword evidence="4 7" id="KW-0812">Transmembrane</keyword>
<dbReference type="Pfam" id="PF07681">
    <property type="entry name" value="DoxX"/>
    <property type="match status" value="1"/>
</dbReference>
<feature type="transmembrane region" description="Helical" evidence="7">
    <location>
        <begin position="73"/>
        <end position="91"/>
    </location>
</feature>
<dbReference type="PANTHER" id="PTHR33452:SF4">
    <property type="entry name" value="BLL4328 PROTEIN"/>
    <property type="match status" value="1"/>
</dbReference>
<dbReference type="PANTHER" id="PTHR33452">
    <property type="entry name" value="OXIDOREDUCTASE CATD-RELATED"/>
    <property type="match status" value="1"/>
</dbReference>
<evidence type="ECO:0000256" key="7">
    <source>
        <dbReference type="SAM" id="Phobius"/>
    </source>
</evidence>
<reference evidence="8 9" key="1">
    <citation type="submission" date="2015-11" db="EMBL/GenBank/DDBJ databases">
        <title>Draft genome sequence of Agrobacterium sp. R89-1.</title>
        <authorList>
            <person name="Zahradnik J."/>
            <person name="Kyslikova E."/>
            <person name="Palyzova A."/>
            <person name="Kyslik P."/>
        </authorList>
    </citation>
    <scope>NUCLEOTIDE SEQUENCE [LARGE SCALE GENOMIC DNA]</scope>
    <source>
        <strain evidence="8 9">R89-1</strain>
    </source>
</reference>
<organism evidence="8 9">
    <name type="scientific">Agrobacterium bohemicum</name>
    <dbReference type="NCBI Taxonomy" id="2052828"/>
    <lineage>
        <taxon>Bacteria</taxon>
        <taxon>Pseudomonadati</taxon>
        <taxon>Pseudomonadota</taxon>
        <taxon>Alphaproteobacteria</taxon>
        <taxon>Hyphomicrobiales</taxon>
        <taxon>Rhizobiaceae</taxon>
        <taxon>Rhizobium/Agrobacterium group</taxon>
        <taxon>Agrobacterium</taxon>
    </lineage>
</organism>
<comment type="subcellular location">
    <subcellularLocation>
        <location evidence="1">Cell membrane</location>
        <topology evidence="1">Multi-pass membrane protein</topology>
    </subcellularLocation>
</comment>
<keyword evidence="6 7" id="KW-0472">Membrane</keyword>
<feature type="transmembrane region" description="Helical" evidence="7">
    <location>
        <begin position="49"/>
        <end position="66"/>
    </location>
</feature>
<dbReference type="GO" id="GO:0005886">
    <property type="term" value="C:plasma membrane"/>
    <property type="evidence" value="ECO:0007669"/>
    <property type="project" value="UniProtKB-SubCell"/>
</dbReference>
<evidence type="ECO:0000313" key="8">
    <source>
        <dbReference type="EMBL" id="KXG85819.1"/>
    </source>
</evidence>
<proteinExistence type="inferred from homology"/>
<gene>
    <name evidence="8" type="ORF">ATO67_04070</name>
</gene>
<comment type="similarity">
    <text evidence="2">Belongs to the DoxX family.</text>
</comment>
<comment type="caution">
    <text evidence="8">The sequence shown here is derived from an EMBL/GenBank/DDBJ whole genome shotgun (WGS) entry which is preliminary data.</text>
</comment>
<evidence type="ECO:0000256" key="6">
    <source>
        <dbReference type="ARBA" id="ARBA00023136"/>
    </source>
</evidence>
<keyword evidence="3" id="KW-1003">Cell membrane</keyword>
<dbReference type="InterPro" id="IPR032808">
    <property type="entry name" value="DoxX"/>
</dbReference>
<feature type="transmembrane region" description="Helical" evidence="7">
    <location>
        <begin position="12"/>
        <end position="29"/>
    </location>
</feature>
<protein>
    <submittedName>
        <fullName evidence="8">DoxX family protein</fullName>
    </submittedName>
</protein>
<dbReference type="Proteomes" id="UP000070498">
    <property type="component" value="Unassembled WGS sequence"/>
</dbReference>
<evidence type="ECO:0000256" key="2">
    <source>
        <dbReference type="ARBA" id="ARBA00006679"/>
    </source>
</evidence>
<dbReference type="STRING" id="2052828.ATO67_04070"/>
<accession>A0A135P345</accession>
<evidence type="ECO:0000256" key="3">
    <source>
        <dbReference type="ARBA" id="ARBA00022475"/>
    </source>
</evidence>
<dbReference type="EMBL" id="LNUW01000028">
    <property type="protein sequence ID" value="KXG85819.1"/>
    <property type="molecule type" value="Genomic_DNA"/>
</dbReference>
<keyword evidence="5 7" id="KW-1133">Transmembrane helix</keyword>